<dbReference type="InterPro" id="IPR011989">
    <property type="entry name" value="ARM-like"/>
</dbReference>
<accession>A0ABV2TD62</accession>
<dbReference type="Gene3D" id="1.10.760.10">
    <property type="entry name" value="Cytochrome c-like domain"/>
    <property type="match status" value="1"/>
</dbReference>
<evidence type="ECO:0000313" key="7">
    <source>
        <dbReference type="Proteomes" id="UP001549749"/>
    </source>
</evidence>
<reference evidence="6 7" key="1">
    <citation type="submission" date="2024-06" db="EMBL/GenBank/DDBJ databases">
        <title>Chitinophaga defluvii sp. nov., isolated from municipal sewage.</title>
        <authorList>
            <person name="Zhang L."/>
        </authorList>
    </citation>
    <scope>NUCLEOTIDE SEQUENCE [LARGE SCALE GENOMIC DNA]</scope>
    <source>
        <strain evidence="6 7">H8</strain>
    </source>
</reference>
<dbReference type="SUPFAM" id="SSF48371">
    <property type="entry name" value="ARM repeat"/>
    <property type="match status" value="1"/>
</dbReference>
<evidence type="ECO:0000256" key="1">
    <source>
        <dbReference type="ARBA" id="ARBA00022617"/>
    </source>
</evidence>
<keyword evidence="1 4" id="KW-0349">Heme</keyword>
<dbReference type="NCBIfam" id="TIGR02603">
    <property type="entry name" value="CxxCH_TIGR02603"/>
    <property type="match status" value="1"/>
</dbReference>
<dbReference type="InterPro" id="IPR036909">
    <property type="entry name" value="Cyt_c-like_dom_sf"/>
</dbReference>
<gene>
    <name evidence="6" type="ORF">ABR189_26520</name>
</gene>
<protein>
    <submittedName>
        <fullName evidence="6">PVC-type heme-binding CxxCH protein</fullName>
    </submittedName>
</protein>
<evidence type="ECO:0000256" key="2">
    <source>
        <dbReference type="ARBA" id="ARBA00022723"/>
    </source>
</evidence>
<name>A0ABV2TD62_9BACT</name>
<evidence type="ECO:0000256" key="4">
    <source>
        <dbReference type="PROSITE-ProRule" id="PRU00433"/>
    </source>
</evidence>
<keyword evidence="7" id="KW-1185">Reference proteome</keyword>
<dbReference type="InterPro" id="IPR009056">
    <property type="entry name" value="Cyt_c-like_dom"/>
</dbReference>
<dbReference type="Gene3D" id="2.120.10.30">
    <property type="entry name" value="TolB, C-terminal domain"/>
    <property type="match status" value="1"/>
</dbReference>
<dbReference type="PANTHER" id="PTHR33546">
    <property type="entry name" value="LARGE, MULTIFUNCTIONAL SECRETED PROTEIN-RELATED"/>
    <property type="match status" value="1"/>
</dbReference>
<dbReference type="Pfam" id="PF23500">
    <property type="entry name" value="DUF7133"/>
    <property type="match status" value="1"/>
</dbReference>
<dbReference type="NCBIfam" id="TIGR02604">
    <property type="entry name" value="Piru_Ver_Nterm"/>
    <property type="match status" value="1"/>
</dbReference>
<dbReference type="InterPro" id="IPR016024">
    <property type="entry name" value="ARM-type_fold"/>
</dbReference>
<dbReference type="PANTHER" id="PTHR33546:SF1">
    <property type="entry name" value="LARGE, MULTIFUNCTIONAL SECRETED PROTEIN"/>
    <property type="match status" value="1"/>
</dbReference>
<dbReference type="Proteomes" id="UP001549749">
    <property type="component" value="Unassembled WGS sequence"/>
</dbReference>
<keyword evidence="3 4" id="KW-0408">Iron</keyword>
<keyword evidence="2 4" id="KW-0479">Metal-binding</keyword>
<organism evidence="6 7">
    <name type="scientific">Chitinophaga defluvii</name>
    <dbReference type="NCBI Taxonomy" id="3163343"/>
    <lineage>
        <taxon>Bacteria</taxon>
        <taxon>Pseudomonadati</taxon>
        <taxon>Bacteroidota</taxon>
        <taxon>Chitinophagia</taxon>
        <taxon>Chitinophagales</taxon>
        <taxon>Chitinophagaceae</taxon>
        <taxon>Chitinophaga</taxon>
    </lineage>
</organism>
<dbReference type="InterPro" id="IPR011042">
    <property type="entry name" value="6-blade_b-propeller_TolB-like"/>
</dbReference>
<feature type="domain" description="Cytochrome c" evidence="5">
    <location>
        <begin position="879"/>
        <end position="1012"/>
    </location>
</feature>
<dbReference type="SUPFAM" id="SSF63829">
    <property type="entry name" value="Calcium-dependent phosphotriesterase"/>
    <property type="match status" value="1"/>
</dbReference>
<sequence length="1012" mass="111852">MFHFHRFHPTLIYLCLSFVVTAGCHNQKPDASSGGVKASEALATMQVPEGFKIEMIAAEPLISSPVDMEIDEYGRMYVVEMHGYPLDKSGTGNIVLLTDTNGDGIMDKRTVFKDNLMLPTGILRWKKGILVTDSPNIIYLEDTDNDGKADKVDTLLTGFGLTNPQHNLNSPVYGLDNWIYAAHEGVVKTRDYMEEFGDEGTEIYYPADSNAVRLPQNAGGRSVRFRPDHTQLEMLSSRCQFGQTFDQWGHLFGCNNSNQGYQEVIANRYFERNPHLLVSDATQSMSDHLDAAEVFPTTTNPDRQLLTNVGIMTSACGLTDYMGDAFPAPYNQHITFIAEPVSNLVHVDVLKDSGASFVASRILPNKEFLTSTDAWSRPVNMYVGPDGALYVLDYYRRVIESPEWLSDEVIAAGGLYDGVEQGRIYRITATNGAAAAWMKGLQLGDAKSTELVQYLSNKNSWWRTTAQRLLVDRADKSAVPALIAMTQQPASDVGRLHALWTLEGMGALGGEQIIAALKDSVAGIRENAVKLAELHLSTTPELVKPLLSLQTDPNHKVRLQLLLTLGFLNTPEAAQARNKLLFTDINDKWAQIAALSANSSQSASLLKEILNRYQNDVPAYASLVQRLTAMMGGSDSASVIHQLIEKSTATQSPKTERWQAAILKGLAQGMKNRKSSLSVSEADQQQLIKTFFTSPSNDLRRASFQLLKTTGISDTTVKAAVIAQAVAIASDPKQADEKRADAIDFISLGDATTHLPLLEKLIVPQEQLRVQLAALRTLNTIPSNEGAQYLIKQWPVMTTDVRDAAINVFLDNQDRMALLIDAMEKNKIQTTSVSFNTSVGLMQVRDEKLRERARKLFTRNQEQAKTINKEYQASLDLKGDPVKGKDVYMQSCAICHQMKGELGVAFGPDLSTIHNWKKEDMLANILDPNLSILGGYDLWQIEMNNGESIQGIIATETATAITVKSNGKMDRLINRQDVKSLKSLSMSPMPQGLEKNIDKQAMADLLAFLRQH</sequence>
<dbReference type="Pfam" id="PF00034">
    <property type="entry name" value="Cytochrom_C"/>
    <property type="match status" value="1"/>
</dbReference>
<proteinExistence type="predicted"/>
<dbReference type="EMBL" id="JBEXAC010000002">
    <property type="protein sequence ID" value="MET7000967.1"/>
    <property type="molecule type" value="Genomic_DNA"/>
</dbReference>
<comment type="caution">
    <text evidence="6">The sequence shown here is derived from an EMBL/GenBank/DDBJ whole genome shotgun (WGS) entry which is preliminary data.</text>
</comment>
<dbReference type="PROSITE" id="PS51007">
    <property type="entry name" value="CYTC"/>
    <property type="match status" value="1"/>
</dbReference>
<dbReference type="Gene3D" id="1.25.10.10">
    <property type="entry name" value="Leucine-rich Repeat Variant"/>
    <property type="match status" value="1"/>
</dbReference>
<dbReference type="InterPro" id="IPR013427">
    <property type="entry name" value="Haem-bd_dom_put"/>
</dbReference>
<dbReference type="InterPro" id="IPR055557">
    <property type="entry name" value="DUF7133"/>
</dbReference>
<evidence type="ECO:0000259" key="5">
    <source>
        <dbReference type="PROSITE" id="PS51007"/>
    </source>
</evidence>
<dbReference type="SUPFAM" id="SSF46626">
    <property type="entry name" value="Cytochrome c"/>
    <property type="match status" value="1"/>
</dbReference>
<dbReference type="RefSeq" id="WP_354663519.1">
    <property type="nucleotide sequence ID" value="NZ_JBEXAC010000002.1"/>
</dbReference>
<evidence type="ECO:0000256" key="3">
    <source>
        <dbReference type="ARBA" id="ARBA00023004"/>
    </source>
</evidence>
<dbReference type="PROSITE" id="PS51257">
    <property type="entry name" value="PROKAR_LIPOPROTEIN"/>
    <property type="match status" value="1"/>
</dbReference>
<dbReference type="InterPro" id="IPR013428">
    <property type="entry name" value="Membrane-bound_put_N"/>
</dbReference>
<evidence type="ECO:0000313" key="6">
    <source>
        <dbReference type="EMBL" id="MET7000967.1"/>
    </source>
</evidence>